<organism evidence="1">
    <name type="scientific">human gut metagenome</name>
    <dbReference type="NCBI Taxonomy" id="408170"/>
    <lineage>
        <taxon>unclassified sequences</taxon>
        <taxon>metagenomes</taxon>
        <taxon>organismal metagenomes</taxon>
    </lineage>
</organism>
<gene>
    <name evidence="1" type="ORF">LEA_12196</name>
</gene>
<proteinExistence type="predicted"/>
<dbReference type="EMBL" id="AJWY01008252">
    <property type="protein sequence ID" value="EKC61740.1"/>
    <property type="molecule type" value="Genomic_DNA"/>
</dbReference>
<protein>
    <submittedName>
        <fullName evidence="1">Uncharacterized protein</fullName>
    </submittedName>
</protein>
<dbReference type="AlphaFoldDB" id="K1T5Y4"/>
<comment type="caution">
    <text evidence="1">The sequence shown here is derived from an EMBL/GenBank/DDBJ whole genome shotgun (WGS) entry which is preliminary data.</text>
</comment>
<accession>K1T5Y4</accession>
<evidence type="ECO:0000313" key="1">
    <source>
        <dbReference type="EMBL" id="EKC61740.1"/>
    </source>
</evidence>
<reference evidence="1" key="1">
    <citation type="journal article" date="2013" name="Environ. Microbiol.">
        <title>Microbiota from the distal guts of lean and obese adolescents exhibit partial functional redundancy besides clear differences in community structure.</title>
        <authorList>
            <person name="Ferrer M."/>
            <person name="Ruiz A."/>
            <person name="Lanza F."/>
            <person name="Haange S.B."/>
            <person name="Oberbach A."/>
            <person name="Till H."/>
            <person name="Bargiela R."/>
            <person name="Campoy C."/>
            <person name="Segura M.T."/>
            <person name="Richter M."/>
            <person name="von Bergen M."/>
            <person name="Seifert J."/>
            <person name="Suarez A."/>
        </authorList>
    </citation>
    <scope>NUCLEOTIDE SEQUENCE</scope>
</reference>
<feature type="non-terminal residue" evidence="1">
    <location>
        <position position="1"/>
    </location>
</feature>
<name>K1T5Y4_9ZZZZ</name>
<sequence length="28" mass="3432">NDVQGRERAYALWNWYRLPEWIISRPAA</sequence>